<sequence>MVANTGANAHLKRIEQVKKFCLLGEKWGPESDELTLSWKLCRPEIHLKYGQILDGLYTL</sequence>
<dbReference type="Proteomes" id="UP001344251">
    <property type="component" value="Chromosome"/>
</dbReference>
<gene>
    <name evidence="1" type="ORF">OG863_07515</name>
</gene>
<keyword evidence="2" id="KW-1185">Reference proteome</keyword>
<dbReference type="EMBL" id="CP109106">
    <property type="protein sequence ID" value="WSB67817.1"/>
    <property type="molecule type" value="Genomic_DNA"/>
</dbReference>
<protein>
    <recommendedName>
        <fullName evidence="3">Tn3 transposase DDE domain-containing protein</fullName>
    </recommendedName>
</protein>
<dbReference type="RefSeq" id="WP_326617167.1">
    <property type="nucleotide sequence ID" value="NZ_CP109106.1"/>
</dbReference>
<evidence type="ECO:0000313" key="2">
    <source>
        <dbReference type="Proteomes" id="UP001344251"/>
    </source>
</evidence>
<evidence type="ECO:0008006" key="3">
    <source>
        <dbReference type="Google" id="ProtNLM"/>
    </source>
</evidence>
<proteinExistence type="predicted"/>
<organism evidence="1 2">
    <name type="scientific">Streptomyces decoyicus</name>
    <dbReference type="NCBI Taxonomy" id="249567"/>
    <lineage>
        <taxon>Bacteria</taxon>
        <taxon>Bacillati</taxon>
        <taxon>Actinomycetota</taxon>
        <taxon>Actinomycetes</taxon>
        <taxon>Kitasatosporales</taxon>
        <taxon>Streptomycetaceae</taxon>
        <taxon>Streptomyces</taxon>
    </lineage>
</organism>
<reference evidence="1 2" key="1">
    <citation type="submission" date="2022-10" db="EMBL/GenBank/DDBJ databases">
        <title>The complete genomes of actinobacterial strains from the NBC collection.</title>
        <authorList>
            <person name="Joergensen T.S."/>
            <person name="Alvarez Arevalo M."/>
            <person name="Sterndorff E.B."/>
            <person name="Faurdal D."/>
            <person name="Vuksanovic O."/>
            <person name="Mourched A.-S."/>
            <person name="Charusanti P."/>
            <person name="Shaw S."/>
            <person name="Blin K."/>
            <person name="Weber T."/>
        </authorList>
    </citation>
    <scope>NUCLEOTIDE SEQUENCE [LARGE SCALE GENOMIC DNA]</scope>
    <source>
        <strain evidence="1 2">NBC 01774</strain>
    </source>
</reference>
<accession>A0ABZ1FCQ7</accession>
<evidence type="ECO:0000313" key="1">
    <source>
        <dbReference type="EMBL" id="WSB67817.1"/>
    </source>
</evidence>
<name>A0ABZ1FCQ7_9ACTN</name>